<dbReference type="EMBL" id="SLWU01000004">
    <property type="protein sequence ID" value="TCO67990.1"/>
    <property type="molecule type" value="Genomic_DNA"/>
</dbReference>
<feature type="transmembrane region" description="Helical" evidence="5">
    <location>
        <begin position="128"/>
        <end position="151"/>
    </location>
</feature>
<keyword evidence="4 5" id="KW-0472">Membrane</keyword>
<evidence type="ECO:0000313" key="8">
    <source>
        <dbReference type="EMBL" id="TCO67990.1"/>
    </source>
</evidence>
<evidence type="ECO:0000256" key="3">
    <source>
        <dbReference type="ARBA" id="ARBA00022989"/>
    </source>
</evidence>
<feature type="transmembrane region" description="Helical" evidence="5">
    <location>
        <begin position="217"/>
        <end position="235"/>
    </location>
</feature>
<dbReference type="AlphaFoldDB" id="A0A101E3Q7"/>
<dbReference type="GO" id="GO:0140359">
    <property type="term" value="F:ABC-type transporter activity"/>
    <property type="evidence" value="ECO:0007669"/>
    <property type="project" value="InterPro"/>
</dbReference>
<evidence type="ECO:0000259" key="6">
    <source>
        <dbReference type="Pfam" id="PF01061"/>
    </source>
</evidence>
<comment type="subcellular location">
    <subcellularLocation>
        <location evidence="1">Membrane</location>
        <topology evidence="1">Multi-pass membrane protein</topology>
    </subcellularLocation>
</comment>
<reference evidence="7 9" key="1">
    <citation type="journal article" date="2018" name="Nat. Biotechnol.">
        <title>A standardized bacterial taxonomy based on genome phylogeny substantially revises the tree of life.</title>
        <authorList>
            <person name="Parks D.H."/>
            <person name="Chuvochina M."/>
            <person name="Waite D.W."/>
            <person name="Rinke C."/>
            <person name="Skarshewski A."/>
            <person name="Chaumeil P.A."/>
            <person name="Hugenholtz P."/>
        </authorList>
    </citation>
    <scope>NUCLEOTIDE SEQUENCE [LARGE SCALE GENOMIC DNA]</scope>
    <source>
        <strain evidence="7">UBA12544</strain>
    </source>
</reference>
<name>A0A101E3Q7_9THEO</name>
<feature type="domain" description="ABC-2 type transporter transmembrane" evidence="6">
    <location>
        <begin position="27"/>
        <end position="202"/>
    </location>
</feature>
<dbReference type="EMBL" id="DOLB01000123">
    <property type="protein sequence ID" value="HBT49811.1"/>
    <property type="molecule type" value="Genomic_DNA"/>
</dbReference>
<comment type="caution">
    <text evidence="8">The sequence shown here is derived from an EMBL/GenBank/DDBJ whole genome shotgun (WGS) entry which is preliminary data.</text>
</comment>
<keyword evidence="2 5" id="KW-0812">Transmembrane</keyword>
<dbReference type="PANTHER" id="PTHR43229:SF3">
    <property type="entry name" value="ABC-TYPE MULTIDRUG TRANSPORT SYSTEM, PERMEASE COMPONENT"/>
    <property type="match status" value="1"/>
</dbReference>
<dbReference type="InterPro" id="IPR013525">
    <property type="entry name" value="ABC2_TM"/>
</dbReference>
<evidence type="ECO:0000313" key="10">
    <source>
        <dbReference type="Proteomes" id="UP000294886"/>
    </source>
</evidence>
<dbReference type="InterPro" id="IPR051784">
    <property type="entry name" value="Nod_factor_ABC_transporter"/>
</dbReference>
<dbReference type="Proteomes" id="UP000264445">
    <property type="component" value="Unassembled WGS sequence"/>
</dbReference>
<organism evidence="8 10">
    <name type="scientific">Caldanaerobacter subterraneus</name>
    <dbReference type="NCBI Taxonomy" id="911092"/>
    <lineage>
        <taxon>Bacteria</taxon>
        <taxon>Bacillati</taxon>
        <taxon>Bacillota</taxon>
        <taxon>Clostridia</taxon>
        <taxon>Thermoanaerobacterales</taxon>
        <taxon>Thermoanaerobacteraceae</taxon>
        <taxon>Caldanaerobacter</taxon>
    </lineage>
</organism>
<dbReference type="RefSeq" id="WP_132039074.1">
    <property type="nucleotide sequence ID" value="NZ_DOLB01000123.1"/>
</dbReference>
<feature type="transmembrane region" description="Helical" evidence="5">
    <location>
        <begin position="160"/>
        <end position="178"/>
    </location>
</feature>
<dbReference type="GO" id="GO:0016020">
    <property type="term" value="C:membrane"/>
    <property type="evidence" value="ECO:0007669"/>
    <property type="project" value="UniProtKB-SubCell"/>
</dbReference>
<proteinExistence type="predicted"/>
<sequence>MNKIATGIQMEFKSLRMYKWQVVSSFLILPLSYVFVLLLFGGIRGEIVAYLVSGYMVATFIGAFLGLYAIRICNLMEPQVLELYSTMSVNIKEIALSLALTYIIFTLPVVIISSYISVVFASEVSAGFLIAGIILSLVVILLIGTFLGLLIKNVFIAQGIIPLLSWVFLLIAPVYYSVEHLNPIYRGILMINPVTHCLNLIRLGLGFESVINVTESAIYLAILIIVLGAYSLKAINRVYILERFY</sequence>
<accession>A0A101E3Q7</accession>
<evidence type="ECO:0000256" key="1">
    <source>
        <dbReference type="ARBA" id="ARBA00004141"/>
    </source>
</evidence>
<evidence type="ECO:0000256" key="4">
    <source>
        <dbReference type="ARBA" id="ARBA00023136"/>
    </source>
</evidence>
<evidence type="ECO:0000256" key="5">
    <source>
        <dbReference type="SAM" id="Phobius"/>
    </source>
</evidence>
<dbReference type="Proteomes" id="UP000294886">
    <property type="component" value="Unassembled WGS sequence"/>
</dbReference>
<protein>
    <submittedName>
        <fullName evidence="8">ABC-2 type transport system permease protein</fullName>
    </submittedName>
    <submittedName>
        <fullName evidence="7">Multidrug ABC transporter permease</fullName>
    </submittedName>
</protein>
<reference evidence="8 10" key="2">
    <citation type="submission" date="2019-03" db="EMBL/GenBank/DDBJ databases">
        <title>Genomic Encyclopedia of Type Strains, Phase IV (KMG-IV): sequencing the most valuable type-strain genomes for metagenomic binning, comparative biology and taxonomic classification.</title>
        <authorList>
            <person name="Goeker M."/>
        </authorList>
    </citation>
    <scope>NUCLEOTIDE SEQUENCE [LARGE SCALE GENOMIC DNA]</scope>
    <source>
        <strain evidence="8 10">DSM 13054</strain>
    </source>
</reference>
<gene>
    <name evidence="7" type="ORF">DEA61_08320</name>
    <name evidence="8" type="ORF">EV203_10476</name>
</gene>
<feature type="transmembrane region" description="Helical" evidence="5">
    <location>
        <begin position="20"/>
        <end position="41"/>
    </location>
</feature>
<evidence type="ECO:0000313" key="7">
    <source>
        <dbReference type="EMBL" id="HBT49811.1"/>
    </source>
</evidence>
<keyword evidence="3 5" id="KW-1133">Transmembrane helix</keyword>
<dbReference type="PANTHER" id="PTHR43229">
    <property type="entry name" value="NODULATION PROTEIN J"/>
    <property type="match status" value="1"/>
</dbReference>
<feature type="transmembrane region" description="Helical" evidence="5">
    <location>
        <begin position="94"/>
        <end position="116"/>
    </location>
</feature>
<dbReference type="Pfam" id="PF01061">
    <property type="entry name" value="ABC2_membrane"/>
    <property type="match status" value="1"/>
</dbReference>
<evidence type="ECO:0000313" key="9">
    <source>
        <dbReference type="Proteomes" id="UP000264445"/>
    </source>
</evidence>
<feature type="transmembrane region" description="Helical" evidence="5">
    <location>
        <begin position="47"/>
        <end position="73"/>
    </location>
</feature>
<evidence type="ECO:0000256" key="2">
    <source>
        <dbReference type="ARBA" id="ARBA00022692"/>
    </source>
</evidence>